<sequence>MERSATHRTRWVALRSTHPRFYVPGFRVFYFGKILKSLIIRIKQDFRSCQHFGIYEIGGPETSPAEKNMCFNSFFTRTAEVIKSKEAS</sequence>
<evidence type="ECO:0000313" key="1">
    <source>
        <dbReference type="EMBL" id="QTA91122.1"/>
    </source>
</evidence>
<proteinExistence type="predicted"/>
<name>A0A975GRP4_9BACT</name>
<keyword evidence="2" id="KW-1185">Reference proteome</keyword>
<accession>A0A975GRP4</accession>
<protein>
    <submittedName>
        <fullName evidence="1">Uncharacterized protein</fullName>
    </submittedName>
</protein>
<organism evidence="1 2">
    <name type="scientific">Desulfonema magnum</name>
    <dbReference type="NCBI Taxonomy" id="45655"/>
    <lineage>
        <taxon>Bacteria</taxon>
        <taxon>Pseudomonadati</taxon>
        <taxon>Thermodesulfobacteriota</taxon>
        <taxon>Desulfobacteria</taxon>
        <taxon>Desulfobacterales</taxon>
        <taxon>Desulfococcaceae</taxon>
        <taxon>Desulfonema</taxon>
    </lineage>
</organism>
<dbReference type="EMBL" id="CP061800">
    <property type="protein sequence ID" value="QTA91122.1"/>
    <property type="molecule type" value="Genomic_DNA"/>
</dbReference>
<dbReference type="KEGG" id="dmm:dnm_071870"/>
<evidence type="ECO:0000313" key="2">
    <source>
        <dbReference type="Proteomes" id="UP000663722"/>
    </source>
</evidence>
<dbReference type="AlphaFoldDB" id="A0A975GRP4"/>
<reference evidence="1" key="1">
    <citation type="journal article" date="2021" name="Microb. Physiol.">
        <title>Proteogenomic Insights into the Physiology of Marine, Sulfate-Reducing, Filamentous Desulfonema limicola and Desulfonema magnum.</title>
        <authorList>
            <person name="Schnaars V."/>
            <person name="Wohlbrand L."/>
            <person name="Scheve S."/>
            <person name="Hinrichs C."/>
            <person name="Reinhardt R."/>
            <person name="Rabus R."/>
        </authorList>
    </citation>
    <scope>NUCLEOTIDE SEQUENCE</scope>
    <source>
        <strain evidence="1">4be13</strain>
    </source>
</reference>
<gene>
    <name evidence="1" type="ORF">dnm_071870</name>
</gene>
<dbReference type="Proteomes" id="UP000663722">
    <property type="component" value="Chromosome"/>
</dbReference>